<organism evidence="2 3">
    <name type="scientific">Aureimonas populi</name>
    <dbReference type="NCBI Taxonomy" id="1701758"/>
    <lineage>
        <taxon>Bacteria</taxon>
        <taxon>Pseudomonadati</taxon>
        <taxon>Pseudomonadota</taxon>
        <taxon>Alphaproteobacteria</taxon>
        <taxon>Hyphomicrobiales</taxon>
        <taxon>Aurantimonadaceae</taxon>
        <taxon>Aureimonas</taxon>
    </lineage>
</organism>
<dbReference type="Proteomes" id="UP001597371">
    <property type="component" value="Unassembled WGS sequence"/>
</dbReference>
<dbReference type="InterPro" id="IPR037523">
    <property type="entry name" value="VOC_core"/>
</dbReference>
<comment type="caution">
    <text evidence="2">The sequence shown here is derived from an EMBL/GenBank/DDBJ whole genome shotgun (WGS) entry which is preliminary data.</text>
</comment>
<evidence type="ECO:0000313" key="3">
    <source>
        <dbReference type="Proteomes" id="UP001597371"/>
    </source>
</evidence>
<name>A0ABW5CNU7_9HYPH</name>
<dbReference type="PANTHER" id="PTHR40265:SF1">
    <property type="entry name" value="GLYOXALASE-LIKE DOMAIN-CONTAINING PROTEIN"/>
    <property type="match status" value="1"/>
</dbReference>
<dbReference type="Gene3D" id="3.10.180.10">
    <property type="entry name" value="2,3-Dihydroxybiphenyl 1,2-Dioxygenase, domain 1"/>
    <property type="match status" value="1"/>
</dbReference>
<dbReference type="RefSeq" id="WP_209736280.1">
    <property type="nucleotide sequence ID" value="NZ_CP072611.1"/>
</dbReference>
<dbReference type="SUPFAM" id="SSF54593">
    <property type="entry name" value="Glyoxalase/Bleomycin resistance protein/Dihydroxybiphenyl dioxygenase"/>
    <property type="match status" value="1"/>
</dbReference>
<evidence type="ECO:0000259" key="1">
    <source>
        <dbReference type="PROSITE" id="PS51819"/>
    </source>
</evidence>
<accession>A0ABW5CNU7</accession>
<dbReference type="PROSITE" id="PS51819">
    <property type="entry name" value="VOC"/>
    <property type="match status" value="1"/>
</dbReference>
<protein>
    <submittedName>
        <fullName evidence="2">VOC family protein</fullName>
    </submittedName>
</protein>
<feature type="domain" description="VOC" evidence="1">
    <location>
        <begin position="7"/>
        <end position="159"/>
    </location>
</feature>
<dbReference type="InterPro" id="IPR025870">
    <property type="entry name" value="Glyoxalase-like_dom"/>
</dbReference>
<sequence>MMTAPRKLDHCVLAVPSLEEARGWFEALGFVVAPDAQHPFGTENACVFLADGSYIEPLAVGHRETCEAEARAGNAFITRDQAHRFRIGTPSFSCVAFASPDADADRDDMREAGFGGGESLAFERRFRTPDGQDGLVGFKLAFARDLRAPDVAFFTCQPTHVHKPDRSALTRHANGALGTARLVMAEPNPTDFQYYLQHLTGDREIEADSFGMTLRMGRSILEVATPEALAIRYGAARDERRGLSFEGIVLAVRDFEAVRSFAPQAEERHGRLIVRLGAGAFVGFEKESA</sequence>
<dbReference type="Pfam" id="PF13468">
    <property type="entry name" value="Glyoxalase_3"/>
    <property type="match status" value="1"/>
</dbReference>
<dbReference type="InterPro" id="IPR029068">
    <property type="entry name" value="Glyas_Bleomycin-R_OHBP_Dase"/>
</dbReference>
<evidence type="ECO:0000313" key="2">
    <source>
        <dbReference type="EMBL" id="MFD2238989.1"/>
    </source>
</evidence>
<proteinExistence type="predicted"/>
<dbReference type="EMBL" id="JBHUIJ010000023">
    <property type="protein sequence ID" value="MFD2238989.1"/>
    <property type="molecule type" value="Genomic_DNA"/>
</dbReference>
<keyword evidence="3" id="KW-1185">Reference proteome</keyword>
<reference evidence="3" key="1">
    <citation type="journal article" date="2019" name="Int. J. Syst. Evol. Microbiol.">
        <title>The Global Catalogue of Microorganisms (GCM) 10K type strain sequencing project: providing services to taxonomists for standard genome sequencing and annotation.</title>
        <authorList>
            <consortium name="The Broad Institute Genomics Platform"/>
            <consortium name="The Broad Institute Genome Sequencing Center for Infectious Disease"/>
            <person name="Wu L."/>
            <person name="Ma J."/>
        </authorList>
    </citation>
    <scope>NUCLEOTIDE SEQUENCE [LARGE SCALE GENOMIC DNA]</scope>
    <source>
        <strain evidence="3">ZS-35-S2</strain>
    </source>
</reference>
<gene>
    <name evidence="2" type="ORF">ACFSKQ_16170</name>
</gene>
<dbReference type="PANTHER" id="PTHR40265">
    <property type="entry name" value="BLL2707 PROTEIN"/>
    <property type="match status" value="1"/>
</dbReference>